<dbReference type="SUPFAM" id="SSF118310">
    <property type="entry name" value="AN1-like Zinc finger"/>
    <property type="match status" value="1"/>
</dbReference>
<dbReference type="SMART" id="SM00154">
    <property type="entry name" value="ZnF_AN1"/>
    <property type="match status" value="1"/>
</dbReference>
<reference evidence="6" key="1">
    <citation type="submission" date="2021-02" db="EMBL/GenBank/DDBJ databases">
        <authorList>
            <person name="Dougan E. K."/>
            <person name="Rhodes N."/>
            <person name="Thang M."/>
            <person name="Chan C."/>
        </authorList>
    </citation>
    <scope>NUCLEOTIDE SEQUENCE</scope>
</reference>
<organism evidence="6 7">
    <name type="scientific">Symbiodinium necroappetens</name>
    <dbReference type="NCBI Taxonomy" id="1628268"/>
    <lineage>
        <taxon>Eukaryota</taxon>
        <taxon>Sar</taxon>
        <taxon>Alveolata</taxon>
        <taxon>Dinophyceae</taxon>
        <taxon>Suessiales</taxon>
        <taxon>Symbiodiniaceae</taxon>
        <taxon>Symbiodinium</taxon>
    </lineage>
</organism>
<dbReference type="Gene3D" id="4.10.1110.10">
    <property type="entry name" value="AN1-like Zinc finger"/>
    <property type="match status" value="1"/>
</dbReference>
<dbReference type="InterPro" id="IPR000058">
    <property type="entry name" value="Znf_AN1"/>
</dbReference>
<feature type="compositionally biased region" description="Basic and acidic residues" evidence="4">
    <location>
        <begin position="132"/>
        <end position="143"/>
    </location>
</feature>
<keyword evidence="7" id="KW-1185">Reference proteome</keyword>
<dbReference type="AlphaFoldDB" id="A0A812RPA1"/>
<protein>
    <submittedName>
        <fullName evidence="6">Ighmbp2 protein</fullName>
    </submittedName>
</protein>
<evidence type="ECO:0000256" key="3">
    <source>
        <dbReference type="ARBA" id="ARBA00022833"/>
    </source>
</evidence>
<evidence type="ECO:0000256" key="1">
    <source>
        <dbReference type="ARBA" id="ARBA00022723"/>
    </source>
</evidence>
<gene>
    <name evidence="6" type="primary">Ighmbp2</name>
    <name evidence="6" type="ORF">SNEC2469_LOCUS12354</name>
</gene>
<keyword evidence="3" id="KW-0862">Zinc</keyword>
<evidence type="ECO:0000313" key="6">
    <source>
        <dbReference type="EMBL" id="CAE7447424.1"/>
    </source>
</evidence>
<dbReference type="Pfam" id="PF01428">
    <property type="entry name" value="zf-AN1"/>
    <property type="match status" value="1"/>
</dbReference>
<evidence type="ECO:0000313" key="7">
    <source>
        <dbReference type="Proteomes" id="UP000601435"/>
    </source>
</evidence>
<sequence>MAEQRKKDIEKSNADIKVAKQAAKKEKAAKKPAATTDDDDLDALLSEFTKEEGICSFANCKEKTNTLMDTLSKCKFCSSRFCLKHAQAEVHGCGDQAQRMEQKKWKEAGSRGSGLVNRSAGKDGRGALANKLQEKVKEQEASRTAKKKEKK</sequence>
<dbReference type="Proteomes" id="UP000601435">
    <property type="component" value="Unassembled WGS sequence"/>
</dbReference>
<evidence type="ECO:0000256" key="4">
    <source>
        <dbReference type="SAM" id="MobiDB-lite"/>
    </source>
</evidence>
<feature type="region of interest" description="Disordered" evidence="4">
    <location>
        <begin position="92"/>
        <end position="151"/>
    </location>
</feature>
<proteinExistence type="predicted"/>
<accession>A0A812RPA1</accession>
<evidence type="ECO:0000259" key="5">
    <source>
        <dbReference type="SMART" id="SM00154"/>
    </source>
</evidence>
<name>A0A812RPA1_9DINO</name>
<feature type="compositionally biased region" description="Basic and acidic residues" evidence="4">
    <location>
        <begin position="98"/>
        <end position="109"/>
    </location>
</feature>
<comment type="caution">
    <text evidence="6">The sequence shown here is derived from an EMBL/GenBank/DDBJ whole genome shotgun (WGS) entry which is preliminary data.</text>
</comment>
<keyword evidence="2" id="KW-0863">Zinc-finger</keyword>
<dbReference type="EMBL" id="CAJNJA010019585">
    <property type="protein sequence ID" value="CAE7447424.1"/>
    <property type="molecule type" value="Genomic_DNA"/>
</dbReference>
<dbReference type="GO" id="GO:0008270">
    <property type="term" value="F:zinc ion binding"/>
    <property type="evidence" value="ECO:0007669"/>
    <property type="project" value="UniProtKB-KW"/>
</dbReference>
<keyword evidence="1" id="KW-0479">Metal-binding</keyword>
<evidence type="ECO:0000256" key="2">
    <source>
        <dbReference type="ARBA" id="ARBA00022771"/>
    </source>
</evidence>
<feature type="domain" description="AN1-type" evidence="5">
    <location>
        <begin position="55"/>
        <end position="98"/>
    </location>
</feature>
<dbReference type="InterPro" id="IPR035896">
    <property type="entry name" value="AN1-like_Znf"/>
</dbReference>